<dbReference type="Proteomes" id="UP000294901">
    <property type="component" value="Unassembled WGS sequence"/>
</dbReference>
<evidence type="ECO:0000256" key="1">
    <source>
        <dbReference type="SAM" id="MobiDB-lite"/>
    </source>
</evidence>
<comment type="caution">
    <text evidence="3">The sequence shown here is derived from an EMBL/GenBank/DDBJ whole genome shotgun (WGS) entry which is preliminary data.</text>
</comment>
<dbReference type="EMBL" id="SNWR01000001">
    <property type="protein sequence ID" value="TDO36937.1"/>
    <property type="molecule type" value="Genomic_DNA"/>
</dbReference>
<gene>
    <name evidence="3" type="ORF">C8E87_0527</name>
</gene>
<feature type="signal peptide" evidence="2">
    <location>
        <begin position="1"/>
        <end position="21"/>
    </location>
</feature>
<keyword evidence="2" id="KW-0732">Signal</keyword>
<dbReference type="AlphaFoldDB" id="A0A4R6JM73"/>
<dbReference type="RefSeq" id="WP_133871628.1">
    <property type="nucleotide sequence ID" value="NZ_BOMD01000072.1"/>
</dbReference>
<accession>A0A4R6JM73</accession>
<evidence type="ECO:0000313" key="4">
    <source>
        <dbReference type="Proteomes" id="UP000294901"/>
    </source>
</evidence>
<proteinExistence type="predicted"/>
<organism evidence="3 4">
    <name type="scientific">Paractinoplanes brasiliensis</name>
    <dbReference type="NCBI Taxonomy" id="52695"/>
    <lineage>
        <taxon>Bacteria</taxon>
        <taxon>Bacillati</taxon>
        <taxon>Actinomycetota</taxon>
        <taxon>Actinomycetes</taxon>
        <taxon>Micromonosporales</taxon>
        <taxon>Micromonosporaceae</taxon>
        <taxon>Paractinoplanes</taxon>
    </lineage>
</organism>
<dbReference type="OrthoDB" id="7949713at2"/>
<keyword evidence="4" id="KW-1185">Reference proteome</keyword>
<evidence type="ECO:0000256" key="2">
    <source>
        <dbReference type="SAM" id="SignalP"/>
    </source>
</evidence>
<evidence type="ECO:0000313" key="3">
    <source>
        <dbReference type="EMBL" id="TDO36937.1"/>
    </source>
</evidence>
<evidence type="ECO:0008006" key="5">
    <source>
        <dbReference type="Google" id="ProtNLM"/>
    </source>
</evidence>
<sequence>MKKFVVPLLVLTFALSGCSKAPREQPEPENDTAKVLAYTKCMRENGIDMEDPPPGSMAVPGIPALDAGSPAMKKVEAAAEKCAELLPADTAEGRKITPEDLEKARALSRCMRENGLPDFPDPDPESGAVKLDPDVKFDVRKVEEAGKKCGGTLPVQAR</sequence>
<dbReference type="PROSITE" id="PS51257">
    <property type="entry name" value="PROKAR_LIPOPROTEIN"/>
    <property type="match status" value="1"/>
</dbReference>
<protein>
    <recommendedName>
        <fullName evidence="5">Lipoprotein</fullName>
    </recommendedName>
</protein>
<name>A0A4R6JM73_9ACTN</name>
<feature type="chain" id="PRO_5038896184" description="Lipoprotein" evidence="2">
    <location>
        <begin position="22"/>
        <end position="158"/>
    </location>
</feature>
<feature type="region of interest" description="Disordered" evidence="1">
    <location>
        <begin position="112"/>
        <end position="131"/>
    </location>
</feature>
<reference evidence="3 4" key="1">
    <citation type="submission" date="2019-03" db="EMBL/GenBank/DDBJ databases">
        <title>Sequencing the genomes of 1000 actinobacteria strains.</title>
        <authorList>
            <person name="Klenk H.-P."/>
        </authorList>
    </citation>
    <scope>NUCLEOTIDE SEQUENCE [LARGE SCALE GENOMIC DNA]</scope>
    <source>
        <strain evidence="3 4">DSM 43805</strain>
    </source>
</reference>